<keyword evidence="4" id="KW-1185">Reference proteome</keyword>
<reference evidence="3 4" key="1">
    <citation type="journal article" date="2024" name="IMA Fungus">
        <title>IMA Genome - F19 : A genome assembly and annotation guide to empower mycologists, including annotated draft genome sequences of Ceratocystis pirilliformis, Diaporthe australafricana, Fusarium ophioides, Paecilomyces lecythidis, and Sporothrix stenoceras.</title>
        <authorList>
            <person name="Aylward J."/>
            <person name="Wilson A.M."/>
            <person name="Visagie C.M."/>
            <person name="Spraker J."/>
            <person name="Barnes I."/>
            <person name="Buitendag C."/>
            <person name="Ceriani C."/>
            <person name="Del Mar Angel L."/>
            <person name="du Plessis D."/>
            <person name="Fuchs T."/>
            <person name="Gasser K."/>
            <person name="Kramer D."/>
            <person name="Li W."/>
            <person name="Munsamy K."/>
            <person name="Piso A."/>
            <person name="Price J.L."/>
            <person name="Sonnekus B."/>
            <person name="Thomas C."/>
            <person name="van der Nest A."/>
            <person name="van Dijk A."/>
            <person name="van Heerden A."/>
            <person name="van Vuuren N."/>
            <person name="Yilmaz N."/>
            <person name="Duong T.A."/>
            <person name="van der Merwe N.A."/>
            <person name="Wingfield M.J."/>
            <person name="Wingfield B.D."/>
        </authorList>
    </citation>
    <scope>NUCLEOTIDE SEQUENCE [LARGE SCALE GENOMIC DNA]</scope>
    <source>
        <strain evidence="3 4">CMW 5346</strain>
    </source>
</reference>
<sequence length="312" mass="33501">MSYYGDDDADLESPMFSRKTWVGIVVPLCVVAGIVLIALIFFYRRRHVRQRRNGVSLNQQGRLALERDIEENYRLENSGGSRRGPADDSDQFQTGPNGESIYIGRYYRRNGIIMVNDRGIIAAPRRPAGANGGRRGPRTANRWAWARTTDLTPTSRNRVEGLNELGEAPPPYEPPKKLSRPSSGDNTEMAEHNEHEEGASVQEGVTVPAPAHIRHSSGSGSLAPERTRSIDGDTIAATMSTARTAATGDTAAEAAPRSRPESSGSLEGTVASLAAGSSLASSSSMPSTVATSPPASPPAYSERTAANRADRR</sequence>
<evidence type="ECO:0000313" key="4">
    <source>
        <dbReference type="Proteomes" id="UP001583186"/>
    </source>
</evidence>
<feature type="region of interest" description="Disordered" evidence="1">
    <location>
        <begin position="242"/>
        <end position="312"/>
    </location>
</feature>
<evidence type="ECO:0000256" key="2">
    <source>
        <dbReference type="SAM" id="Phobius"/>
    </source>
</evidence>
<keyword evidence="2" id="KW-0812">Transmembrane</keyword>
<proteinExistence type="predicted"/>
<feature type="compositionally biased region" description="Low complexity" evidence="1">
    <location>
        <begin position="242"/>
        <end position="255"/>
    </location>
</feature>
<feature type="transmembrane region" description="Helical" evidence="2">
    <location>
        <begin position="20"/>
        <end position="43"/>
    </location>
</feature>
<feature type="region of interest" description="Disordered" evidence="1">
    <location>
        <begin position="75"/>
        <end position="97"/>
    </location>
</feature>
<protein>
    <submittedName>
        <fullName evidence="3">Uncharacterized protein</fullName>
    </submittedName>
</protein>
<evidence type="ECO:0000256" key="1">
    <source>
        <dbReference type="SAM" id="MobiDB-lite"/>
    </source>
</evidence>
<evidence type="ECO:0000313" key="3">
    <source>
        <dbReference type="EMBL" id="KAL1903246.1"/>
    </source>
</evidence>
<keyword evidence="2" id="KW-1133">Transmembrane helix</keyword>
<organism evidence="3 4">
    <name type="scientific">Sporothrix stenoceras</name>
    <dbReference type="NCBI Taxonomy" id="5173"/>
    <lineage>
        <taxon>Eukaryota</taxon>
        <taxon>Fungi</taxon>
        <taxon>Dikarya</taxon>
        <taxon>Ascomycota</taxon>
        <taxon>Pezizomycotina</taxon>
        <taxon>Sordariomycetes</taxon>
        <taxon>Sordariomycetidae</taxon>
        <taxon>Ophiostomatales</taxon>
        <taxon>Ophiostomataceae</taxon>
        <taxon>Sporothrix</taxon>
    </lineage>
</organism>
<feature type="region of interest" description="Disordered" evidence="1">
    <location>
        <begin position="125"/>
        <end position="202"/>
    </location>
</feature>
<dbReference type="EMBL" id="JAWCUI010000002">
    <property type="protein sequence ID" value="KAL1903246.1"/>
    <property type="molecule type" value="Genomic_DNA"/>
</dbReference>
<feature type="compositionally biased region" description="Low complexity" evidence="1">
    <location>
        <begin position="268"/>
        <end position="293"/>
    </location>
</feature>
<gene>
    <name evidence="3" type="ORF">Sste5346_000531</name>
</gene>
<feature type="compositionally biased region" description="Basic and acidic residues" evidence="1">
    <location>
        <begin position="189"/>
        <end position="198"/>
    </location>
</feature>
<accession>A0ABR3ZRC9</accession>
<keyword evidence="2" id="KW-0472">Membrane</keyword>
<comment type="caution">
    <text evidence="3">The sequence shown here is derived from an EMBL/GenBank/DDBJ whole genome shotgun (WGS) entry which is preliminary data.</text>
</comment>
<dbReference type="Proteomes" id="UP001583186">
    <property type="component" value="Unassembled WGS sequence"/>
</dbReference>
<name>A0ABR3ZRC9_9PEZI</name>